<accession>A0ABQ3RKH0</accession>
<dbReference type="InterPro" id="IPR000719">
    <property type="entry name" value="Prot_kinase_dom"/>
</dbReference>
<evidence type="ECO:0000256" key="1">
    <source>
        <dbReference type="SAM" id="Coils"/>
    </source>
</evidence>
<feature type="region of interest" description="Disordered" evidence="2">
    <location>
        <begin position="302"/>
        <end position="361"/>
    </location>
</feature>
<keyword evidence="5" id="KW-1185">Reference proteome</keyword>
<organism evidence="4 5">
    <name type="scientific">Streptomyces rubradiris</name>
    <name type="common">Streptomyces achromogenes subsp. rubradiris</name>
    <dbReference type="NCBI Taxonomy" id="285531"/>
    <lineage>
        <taxon>Bacteria</taxon>
        <taxon>Bacillati</taxon>
        <taxon>Actinomycetota</taxon>
        <taxon>Actinomycetes</taxon>
        <taxon>Kitasatosporales</taxon>
        <taxon>Streptomycetaceae</taxon>
        <taxon>Streptomyces</taxon>
    </lineage>
</organism>
<reference evidence="5" key="1">
    <citation type="submission" date="2023-07" db="EMBL/GenBank/DDBJ databases">
        <title>Whole genome shotgun sequence of Streptomyces achromogenes subsp. rubradiris NBRC 14000.</title>
        <authorList>
            <person name="Komaki H."/>
            <person name="Tamura T."/>
        </authorList>
    </citation>
    <scope>NUCLEOTIDE SEQUENCE [LARGE SCALE GENOMIC DNA]</scope>
    <source>
        <strain evidence="5">NBRC 14000</strain>
    </source>
</reference>
<dbReference type="SUPFAM" id="SSF56112">
    <property type="entry name" value="Protein kinase-like (PK-like)"/>
    <property type="match status" value="1"/>
</dbReference>
<proteinExistence type="predicted"/>
<evidence type="ECO:0000259" key="3">
    <source>
        <dbReference type="PROSITE" id="PS50011"/>
    </source>
</evidence>
<protein>
    <recommendedName>
        <fullName evidence="3">Protein kinase domain-containing protein</fullName>
    </recommendedName>
</protein>
<dbReference type="Proteomes" id="UP000646738">
    <property type="component" value="Unassembled WGS sequence"/>
</dbReference>
<name>A0ABQ3RKH0_STRRR</name>
<evidence type="ECO:0000313" key="4">
    <source>
        <dbReference type="EMBL" id="GHI56237.1"/>
    </source>
</evidence>
<dbReference type="PROSITE" id="PS50011">
    <property type="entry name" value="PROTEIN_KINASE_DOM"/>
    <property type="match status" value="1"/>
</dbReference>
<feature type="compositionally biased region" description="Low complexity" evidence="2">
    <location>
        <begin position="302"/>
        <end position="311"/>
    </location>
</feature>
<gene>
    <name evidence="4" type="ORF">Srubr_60830</name>
</gene>
<sequence length="729" mass="78685">MAVSRTGGPAAGRKFPTGANYVETLQNPTLCFEDPDLKHGTVQQSPVLGPKAISGNFASVFSITAPGGQRYALKCFTRDSSTLEARYQAISGQLAGLEPAKLSQPWPVGIEYLPRGVLVAGEWYPALKMAWVEGTNLITWIERNIRDTTAVHKMAERFAALVADLERLGVAHGDLQHGNLLVAADGTFRLVDYDGMYVPALKGQGATENGHRNYQSPTRTSADFGPAMDRFSAWVIYLSLVAIATDPAIWDQLHEAHGEFLILKEDDFKEPRSSPAWSLLLTHADPDLRALAAQTHGHLTAAAPAVPPLTTSKAAPTPRPAPAVNQQGGTPSWLAGHIPQPRNAPAASGASTGTGTAAGAGFARRRPGDILAGIFALTGSAAPATLTAIGTLPTGSMAAAQLGALLLSGGALHATRRSRPEARASKARILVLRQQVDALADSVAAAQKIDQEIESLNAAGASRDTEISRQIKSLQTQLRDEQSRITVRLNKETGELRTKLSGLAAKEQQRLDAALASAVRTHIQDTLRRTSVQDVKKLSNMGSGTVTNLIAAGIRTAADFTGVRYVQGSRHGNRDAYLVRPNGYKVKVPGVGEVRAAALESWRASLEQRARKSAPTSVSAQERAAIRQQFAAQKKRYETDITQAESAARHERDQLQQRITTRLQQINKEKQQHQATTQQQRAVLLQRQSQLADATTTHGRLVTQLATARMEHRRAYGLRRYIRFVTTGR</sequence>
<feature type="domain" description="Protein kinase" evidence="3">
    <location>
        <begin position="46"/>
        <end position="299"/>
    </location>
</feature>
<evidence type="ECO:0000313" key="5">
    <source>
        <dbReference type="Proteomes" id="UP000646738"/>
    </source>
</evidence>
<dbReference type="InterPro" id="IPR011009">
    <property type="entry name" value="Kinase-like_dom_sf"/>
</dbReference>
<comment type="caution">
    <text evidence="4">The sequence shown here is derived from an EMBL/GenBank/DDBJ whole genome shotgun (WGS) entry which is preliminary data.</text>
</comment>
<dbReference type="RefSeq" id="WP_189997877.1">
    <property type="nucleotide sequence ID" value="NZ_BNCB01000017.1"/>
</dbReference>
<feature type="coiled-coil region" evidence="1">
    <location>
        <begin position="627"/>
        <end position="676"/>
    </location>
</feature>
<evidence type="ECO:0000256" key="2">
    <source>
        <dbReference type="SAM" id="MobiDB-lite"/>
    </source>
</evidence>
<dbReference type="Gene3D" id="1.10.510.10">
    <property type="entry name" value="Transferase(Phosphotransferase) domain 1"/>
    <property type="match status" value="1"/>
</dbReference>
<feature type="compositionally biased region" description="Low complexity" evidence="2">
    <location>
        <begin position="344"/>
        <end position="361"/>
    </location>
</feature>
<dbReference type="EMBL" id="BNEA01000015">
    <property type="protein sequence ID" value="GHI56237.1"/>
    <property type="molecule type" value="Genomic_DNA"/>
</dbReference>
<keyword evidence="1" id="KW-0175">Coiled coil</keyword>